<keyword evidence="1" id="KW-0732">Signal</keyword>
<proteinExistence type="predicted"/>
<gene>
    <name evidence="2" type="ORF">K3166_09415</name>
</gene>
<feature type="chain" id="PRO_5046720278" evidence="1">
    <location>
        <begin position="23"/>
        <end position="186"/>
    </location>
</feature>
<evidence type="ECO:0000313" key="3">
    <source>
        <dbReference type="Proteomes" id="UP000824280"/>
    </source>
</evidence>
<dbReference type="EMBL" id="CP081297">
    <property type="protein sequence ID" value="QZD86458.1"/>
    <property type="molecule type" value="Genomic_DNA"/>
</dbReference>
<accession>A0ABX8ZFE7</accession>
<reference evidence="2 3" key="1">
    <citation type="submission" date="2021-08" db="EMBL/GenBank/DDBJ databases">
        <title>Comparative Genomics Analysis of the Genus Qipengyuania Reveals Extensive Genetic Diversity and Metabolic Versatility, Including the Description of Fifteen Novel Species.</title>
        <authorList>
            <person name="Liu Y."/>
        </authorList>
    </citation>
    <scope>NUCLEOTIDE SEQUENCE [LARGE SCALE GENOMIC DNA]</scope>
    <source>
        <strain evidence="2 3">1XM2-8</strain>
    </source>
</reference>
<keyword evidence="3" id="KW-1185">Reference proteome</keyword>
<organism evidence="2 3">
    <name type="scientific">Qipengyuania psychrotolerans</name>
    <dbReference type="NCBI Taxonomy" id="2867238"/>
    <lineage>
        <taxon>Bacteria</taxon>
        <taxon>Pseudomonadati</taxon>
        <taxon>Pseudomonadota</taxon>
        <taxon>Alphaproteobacteria</taxon>
        <taxon>Sphingomonadales</taxon>
        <taxon>Erythrobacteraceae</taxon>
        <taxon>Qipengyuania</taxon>
    </lineage>
</organism>
<dbReference type="Proteomes" id="UP000824280">
    <property type="component" value="Chromosome"/>
</dbReference>
<feature type="signal peptide" evidence="1">
    <location>
        <begin position="1"/>
        <end position="22"/>
    </location>
</feature>
<protein>
    <submittedName>
        <fullName evidence="2">Uncharacterized protein</fullName>
    </submittedName>
</protein>
<evidence type="ECO:0000313" key="2">
    <source>
        <dbReference type="EMBL" id="QZD86458.1"/>
    </source>
</evidence>
<dbReference type="RefSeq" id="WP_221422003.1">
    <property type="nucleotide sequence ID" value="NZ_CP081297.1"/>
</dbReference>
<sequence length="186" mass="19780">MQAYLAPARVSAAMLKVFPCLAAVALTALPGDIAAQDTPAAPAWDFVEFEVKSWGGTRSSWRILPNGGGSWTVAVAEAGQSPAMPAAQEWHEIEPEVANYAQLEAILGKLPDPAPDHQDCSNFMTDAAYGTLRLTKGATTTEIAWNSGCFDDDYVAFMGVLREADQHMQTLGKSAPVSRIEPAAAN</sequence>
<name>A0ABX8ZFE7_9SPHN</name>
<evidence type="ECO:0000256" key="1">
    <source>
        <dbReference type="SAM" id="SignalP"/>
    </source>
</evidence>